<evidence type="ECO:0000313" key="2">
    <source>
        <dbReference type="EMBL" id="AEV33238.1"/>
    </source>
</evidence>
<dbReference type="InterPro" id="IPR007712">
    <property type="entry name" value="RelE/ParE_toxin"/>
</dbReference>
<dbReference type="HOGENOM" id="CLU_2344003_0_0_10"/>
<dbReference type="OrthoDB" id="1098070at2"/>
<dbReference type="InterPro" id="IPR035093">
    <property type="entry name" value="RelE/ParE_toxin_dom_sf"/>
</dbReference>
<keyword evidence="3" id="KW-1185">Reference proteome</keyword>
<dbReference type="EMBL" id="CP003156">
    <property type="protein sequence ID" value="AEV33238.1"/>
    <property type="molecule type" value="Genomic_DNA"/>
</dbReference>
<dbReference type="AlphaFoldDB" id="G8R5G4"/>
<organism evidence="2 3">
    <name type="scientific">Owenweeksia hongkongensis (strain DSM 17368 / CIP 108786 / JCM 12287 / NRRL B-23963 / UST20020801)</name>
    <dbReference type="NCBI Taxonomy" id="926562"/>
    <lineage>
        <taxon>Bacteria</taxon>
        <taxon>Pseudomonadati</taxon>
        <taxon>Bacteroidota</taxon>
        <taxon>Flavobacteriia</taxon>
        <taxon>Flavobacteriales</taxon>
        <taxon>Owenweeksiaceae</taxon>
        <taxon>Owenweeksia</taxon>
    </lineage>
</organism>
<dbReference type="RefSeq" id="WP_014202587.1">
    <property type="nucleotide sequence ID" value="NC_016599.1"/>
</dbReference>
<keyword evidence="1" id="KW-1277">Toxin-antitoxin system</keyword>
<dbReference type="KEGG" id="oho:Oweho_2265"/>
<gene>
    <name evidence="2" type="ordered locus">Oweho_2265</name>
</gene>
<protein>
    <submittedName>
        <fullName evidence="2">Plasmid stabilization system protein</fullName>
    </submittedName>
</protein>
<evidence type="ECO:0000313" key="3">
    <source>
        <dbReference type="Proteomes" id="UP000005631"/>
    </source>
</evidence>
<sequence length="97" mass="11516">MEGYREIYWESLAQAKLNKVLLYLLENWEGKHATQFFDKLNGIVKKLARNPEIGTRIGPTQGSYSFPYSYYRVVYHFDKEKLIVTNFIDMRSSEELK</sequence>
<accession>G8R5G4</accession>
<dbReference type="eggNOG" id="COG3668">
    <property type="taxonomic scope" value="Bacteria"/>
</dbReference>
<evidence type="ECO:0000256" key="1">
    <source>
        <dbReference type="ARBA" id="ARBA00022649"/>
    </source>
</evidence>
<reference evidence="2 3" key="1">
    <citation type="journal article" date="2012" name="Stand. Genomic Sci.">
        <title>Genome sequence of the orange-pigmented seawater bacterium Owenweeksia hongkongensis type strain (UST20020801(T)).</title>
        <authorList>
            <person name="Riedel T."/>
            <person name="Held B."/>
            <person name="Nolan M."/>
            <person name="Lucas S."/>
            <person name="Lapidus A."/>
            <person name="Tice H."/>
            <person name="Del Rio T.G."/>
            <person name="Cheng J.F."/>
            <person name="Han C."/>
            <person name="Tapia R."/>
            <person name="Goodwin L.A."/>
            <person name="Pitluck S."/>
            <person name="Liolios K."/>
            <person name="Mavromatis K."/>
            <person name="Pagani I."/>
            <person name="Ivanova N."/>
            <person name="Mikhailova N."/>
            <person name="Pati A."/>
            <person name="Chen A."/>
            <person name="Palaniappan K."/>
            <person name="Rohde M."/>
            <person name="Tindall B.J."/>
            <person name="Detter J.C."/>
            <person name="Goker M."/>
            <person name="Woyke T."/>
            <person name="Bristow J."/>
            <person name="Eisen J.A."/>
            <person name="Markowitz V."/>
            <person name="Hugenholtz P."/>
            <person name="Klenk H.P."/>
            <person name="Kyrpides N.C."/>
        </authorList>
    </citation>
    <scope>NUCLEOTIDE SEQUENCE</scope>
    <source>
        <strain evidence="3">DSM 17368 / JCM 12287 / NRRL B-23963</strain>
    </source>
</reference>
<dbReference type="Gene3D" id="3.30.2310.20">
    <property type="entry name" value="RelE-like"/>
    <property type="match status" value="1"/>
</dbReference>
<dbReference type="Pfam" id="PF05016">
    <property type="entry name" value="ParE_toxin"/>
    <property type="match status" value="1"/>
</dbReference>
<dbReference type="STRING" id="926562.Oweho_2265"/>
<proteinExistence type="predicted"/>
<name>G8R5G4_OWEHD</name>
<dbReference type="Proteomes" id="UP000005631">
    <property type="component" value="Chromosome"/>
</dbReference>